<evidence type="ECO:0000256" key="2">
    <source>
        <dbReference type="ARBA" id="ARBA00022741"/>
    </source>
</evidence>
<dbReference type="SUPFAM" id="SSF52540">
    <property type="entry name" value="P-loop containing nucleoside triphosphate hydrolases"/>
    <property type="match status" value="1"/>
</dbReference>
<evidence type="ECO:0000256" key="1">
    <source>
        <dbReference type="ARBA" id="ARBA00006611"/>
    </source>
</evidence>
<gene>
    <name evidence="5" type="ORF">GWO12_05115</name>
</gene>
<dbReference type="EMBL" id="JAACAK010000045">
    <property type="protein sequence ID" value="NIR74475.1"/>
    <property type="molecule type" value="Genomic_DNA"/>
</dbReference>
<keyword evidence="2" id="KW-0547">Nucleotide-binding</keyword>
<dbReference type="PANTHER" id="PTHR30258">
    <property type="entry name" value="TYPE II SECRETION SYSTEM PROTEIN GSPE-RELATED"/>
    <property type="match status" value="1"/>
</dbReference>
<dbReference type="InterPro" id="IPR027417">
    <property type="entry name" value="P-loop_NTPase"/>
</dbReference>
<accession>A0AAE5CBI6</accession>
<dbReference type="PROSITE" id="PS00662">
    <property type="entry name" value="T2SP_E"/>
    <property type="match status" value="1"/>
</dbReference>
<evidence type="ECO:0000313" key="6">
    <source>
        <dbReference type="Proteomes" id="UP000702544"/>
    </source>
</evidence>
<dbReference type="PANTHER" id="PTHR30258:SF2">
    <property type="entry name" value="COMG OPERON PROTEIN 1"/>
    <property type="match status" value="1"/>
</dbReference>
<evidence type="ECO:0000313" key="5">
    <source>
        <dbReference type="EMBL" id="NIR74475.1"/>
    </source>
</evidence>
<feature type="domain" description="Bacterial type II secretion system protein E" evidence="4">
    <location>
        <begin position="101"/>
        <end position="115"/>
    </location>
</feature>
<dbReference type="Proteomes" id="UP000702544">
    <property type="component" value="Unassembled WGS sequence"/>
</dbReference>
<dbReference type="FunFam" id="3.40.50.300:FF:000398">
    <property type="entry name" value="Type IV pilus assembly ATPase PilB"/>
    <property type="match status" value="1"/>
</dbReference>
<name>A0AAE5CBI6_9BACT</name>
<protein>
    <submittedName>
        <fullName evidence="5">Type II/IV secretion system protein</fullName>
    </submittedName>
</protein>
<sequence>VLRILDRGTQVYDLSELGMPGSVLEEWERLIRRPHGIILVTGPTGSGKTTTLYAALASINQPDVKIITVEDPVEYQLEGITQIPINRKAGLGFANALRSILRHDPDILMVGEMRDPETAEIAIQSALTGHLVFSTLHTNDAPGGLTRLIDMGVEPYLVSATLEGILAQRLVRVVCESCAEPYEPPAAELARVRAVAKGKGSRKFRGGRGCEACAGTGYLGRTGIYELMPMSDELRELVIGGAPLGEIRKAATAAGMETLRADGYRKAAAGVTTLEEVVRVTRDEVDA</sequence>
<dbReference type="CDD" id="cd01129">
    <property type="entry name" value="PulE-GspE-like"/>
    <property type="match status" value="1"/>
</dbReference>
<dbReference type="GO" id="GO:0005524">
    <property type="term" value="F:ATP binding"/>
    <property type="evidence" value="ECO:0007669"/>
    <property type="project" value="UniProtKB-KW"/>
</dbReference>
<dbReference type="SMART" id="SM00382">
    <property type="entry name" value="AAA"/>
    <property type="match status" value="1"/>
</dbReference>
<reference evidence="5 6" key="1">
    <citation type="submission" date="2020-01" db="EMBL/GenBank/DDBJ databases">
        <title>Genomes assembled from Gulf of Kutch pelagic sediment metagenomes.</title>
        <authorList>
            <person name="Chandrashekar M."/>
            <person name="Mahajan M.S."/>
            <person name="Dave K.J."/>
            <person name="Vatsa P."/>
            <person name="Nathani N.M."/>
        </authorList>
    </citation>
    <scope>NUCLEOTIDE SEQUENCE [LARGE SCALE GENOMIC DNA]</scope>
    <source>
        <strain evidence="5">KS3-K002</strain>
    </source>
</reference>
<keyword evidence="3" id="KW-0067">ATP-binding</keyword>
<dbReference type="GO" id="GO:0016887">
    <property type="term" value="F:ATP hydrolysis activity"/>
    <property type="evidence" value="ECO:0007669"/>
    <property type="project" value="TreeGrafter"/>
</dbReference>
<dbReference type="GO" id="GO:0005886">
    <property type="term" value="C:plasma membrane"/>
    <property type="evidence" value="ECO:0007669"/>
    <property type="project" value="TreeGrafter"/>
</dbReference>
<dbReference type="Gene3D" id="3.40.50.300">
    <property type="entry name" value="P-loop containing nucleotide triphosphate hydrolases"/>
    <property type="match status" value="1"/>
</dbReference>
<dbReference type="InterPro" id="IPR001482">
    <property type="entry name" value="T2SS/T4SS_dom"/>
</dbReference>
<dbReference type="AlphaFoldDB" id="A0AAE5CBI6"/>
<comment type="caution">
    <text evidence="5">The sequence shown here is derived from an EMBL/GenBank/DDBJ whole genome shotgun (WGS) entry which is preliminary data.</text>
</comment>
<dbReference type="InterPro" id="IPR003593">
    <property type="entry name" value="AAA+_ATPase"/>
</dbReference>
<comment type="similarity">
    <text evidence="1">Belongs to the GSP E family.</text>
</comment>
<organism evidence="5 6">
    <name type="scientific">Candidatus Kutchimonas denitrificans</name>
    <dbReference type="NCBI Taxonomy" id="3056748"/>
    <lineage>
        <taxon>Bacteria</taxon>
        <taxon>Pseudomonadati</taxon>
        <taxon>Gemmatimonadota</taxon>
        <taxon>Gemmatimonadia</taxon>
        <taxon>Candidatus Palauibacterales</taxon>
        <taxon>Candidatus Palauibacteraceae</taxon>
        <taxon>Candidatus Kutchimonas</taxon>
    </lineage>
</organism>
<proteinExistence type="inferred from homology"/>
<evidence type="ECO:0000256" key="3">
    <source>
        <dbReference type="ARBA" id="ARBA00022840"/>
    </source>
</evidence>
<dbReference type="Pfam" id="PF00437">
    <property type="entry name" value="T2SSE"/>
    <property type="match status" value="1"/>
</dbReference>
<evidence type="ECO:0000259" key="4">
    <source>
        <dbReference type="PROSITE" id="PS00662"/>
    </source>
</evidence>
<feature type="non-terminal residue" evidence="5">
    <location>
        <position position="1"/>
    </location>
</feature>